<proteinExistence type="predicted"/>
<evidence type="ECO:0000313" key="2">
    <source>
        <dbReference type="Proteomes" id="UP000267900"/>
    </source>
</evidence>
<dbReference type="AlphaFoldDB" id="A0A3S9PF03"/>
<dbReference type="RefSeq" id="WP_126913488.1">
    <property type="nucleotide sequence ID" value="NZ_CP034587.1"/>
</dbReference>
<sequence>MPHTPEQTSEASLGLKRGDLVLDTATGRVGEVMDNRWNRYQLRPLGGGREWHANPLNLVSPRMNGPRCPECRRIKSAYYAASHDGDREAAARWTTEMGLHQRAAHP</sequence>
<protein>
    <submittedName>
        <fullName evidence="1">Uncharacterized protein</fullName>
    </submittedName>
</protein>
<dbReference type="EMBL" id="CP034587">
    <property type="protein sequence ID" value="AZQ70929.1"/>
    <property type="molecule type" value="Genomic_DNA"/>
</dbReference>
<reference evidence="1 2" key="1">
    <citation type="submission" date="2018-12" db="EMBL/GenBank/DDBJ databases">
        <title>The whole draft genome of Streptomyce luteoverticillatus CGMCC 15060.</title>
        <authorList>
            <person name="Feng Z."/>
            <person name="Chen G."/>
            <person name="Zhang J."/>
            <person name="Zhu H."/>
            <person name="Yu X."/>
            <person name="Zhang W."/>
            <person name="Zhang X."/>
        </authorList>
    </citation>
    <scope>NUCLEOTIDE SEQUENCE [LARGE SCALE GENOMIC DNA]</scope>
    <source>
        <strain evidence="1 2">CGMCC 15060</strain>
    </source>
</reference>
<organism evidence="1 2">
    <name type="scientific">Streptomyces luteoverticillatus</name>
    <name type="common">Streptoverticillium luteoverticillatus</name>
    <dbReference type="NCBI Taxonomy" id="66425"/>
    <lineage>
        <taxon>Bacteria</taxon>
        <taxon>Bacillati</taxon>
        <taxon>Actinomycetota</taxon>
        <taxon>Actinomycetes</taxon>
        <taxon>Kitasatosporales</taxon>
        <taxon>Streptomycetaceae</taxon>
        <taxon>Streptomyces</taxon>
    </lineage>
</organism>
<evidence type="ECO:0000313" key="1">
    <source>
        <dbReference type="EMBL" id="AZQ70929.1"/>
    </source>
</evidence>
<name>A0A3S9PF03_STRLT</name>
<keyword evidence="2" id="KW-1185">Reference proteome</keyword>
<dbReference type="OrthoDB" id="4254348at2"/>
<dbReference type="Proteomes" id="UP000267900">
    <property type="component" value="Chromosome"/>
</dbReference>
<accession>A0A3S9PF03</accession>
<gene>
    <name evidence="1" type="ORF">EKH77_06610</name>
</gene>